<proteinExistence type="predicted"/>
<evidence type="ECO:0000256" key="1">
    <source>
        <dbReference type="SAM" id="MobiDB-lite"/>
    </source>
</evidence>
<dbReference type="AlphaFoldDB" id="A0A1B6GA60"/>
<sequence>MLNLSSPLVPDLEHAFALEQVYQEEDGAYDTEDGDDHGEGGVIAAIPQAVDQPEYTGDDEEEEAGAQEEATEILAGFLPQAVQQHHADEHDHVGRHGVGEEAVLGPREAHRVVLP</sequence>
<feature type="compositionally biased region" description="Basic and acidic residues" evidence="1">
    <location>
        <begin position="85"/>
        <end position="99"/>
    </location>
</feature>
<feature type="region of interest" description="Disordered" evidence="1">
    <location>
        <begin position="78"/>
        <end position="115"/>
    </location>
</feature>
<protein>
    <submittedName>
        <fullName evidence="2">Uncharacterized protein</fullName>
    </submittedName>
</protein>
<gene>
    <name evidence="2" type="ORF">g.21390</name>
</gene>
<organism evidence="2">
    <name type="scientific">Cuerna arida</name>
    <dbReference type="NCBI Taxonomy" id="1464854"/>
    <lineage>
        <taxon>Eukaryota</taxon>
        <taxon>Metazoa</taxon>
        <taxon>Ecdysozoa</taxon>
        <taxon>Arthropoda</taxon>
        <taxon>Hexapoda</taxon>
        <taxon>Insecta</taxon>
        <taxon>Pterygota</taxon>
        <taxon>Neoptera</taxon>
        <taxon>Paraneoptera</taxon>
        <taxon>Hemiptera</taxon>
        <taxon>Auchenorrhyncha</taxon>
        <taxon>Membracoidea</taxon>
        <taxon>Cicadellidae</taxon>
        <taxon>Cicadellinae</taxon>
        <taxon>Proconiini</taxon>
        <taxon>Cuerna</taxon>
    </lineage>
</organism>
<reference evidence="2" key="1">
    <citation type="submission" date="2015-11" db="EMBL/GenBank/DDBJ databases">
        <title>De novo transcriptome assembly of four potential Pierce s Disease insect vectors from Arizona vineyards.</title>
        <authorList>
            <person name="Tassone E.E."/>
        </authorList>
    </citation>
    <scope>NUCLEOTIDE SEQUENCE</scope>
</reference>
<feature type="non-terminal residue" evidence="2">
    <location>
        <position position="115"/>
    </location>
</feature>
<evidence type="ECO:0000313" key="2">
    <source>
        <dbReference type="EMBL" id="JAS59315.1"/>
    </source>
</evidence>
<name>A0A1B6GA60_9HEMI</name>
<accession>A0A1B6GA60</accession>
<dbReference type="EMBL" id="GECZ01010454">
    <property type="protein sequence ID" value="JAS59315.1"/>
    <property type="molecule type" value="Transcribed_RNA"/>
</dbReference>